<dbReference type="Proteomes" id="UP000190092">
    <property type="component" value="Unassembled WGS sequence"/>
</dbReference>
<dbReference type="Gene3D" id="3.40.50.1110">
    <property type="entry name" value="SGNH hydrolase"/>
    <property type="match status" value="1"/>
</dbReference>
<dbReference type="GO" id="GO:0016788">
    <property type="term" value="F:hydrolase activity, acting on ester bonds"/>
    <property type="evidence" value="ECO:0007669"/>
    <property type="project" value="UniProtKB-ARBA"/>
</dbReference>
<keyword evidence="2" id="KW-1185">Reference proteome</keyword>
<accession>A0A1T4T0R2</accession>
<evidence type="ECO:0008006" key="3">
    <source>
        <dbReference type="Google" id="ProtNLM"/>
    </source>
</evidence>
<dbReference type="RefSeq" id="WP_085937198.1">
    <property type="nucleotide sequence ID" value="NZ_FUWJ01000011.1"/>
</dbReference>
<sequence>MKKALGIAGQVLVILAITLGLDYALTATLFSDLKHRWEKADAANLGTYISTPWHHDLMPDRTSTRVWGNVLFPWRTDSYGFRTGRCAPGEAEKDRPAIFVIGDSFVEALGSSYEQSFAGLMACAIRKHGKALWNLGVASYSPVIYFRKIRAAAEKLGVQPREIYVFLDLSDIDDEANVYRVWPDDTVHFANEPVPPDGRSRNIPYKGPPFDLGRFLLANFASVHFVYDLFLMSPLSEQLSFGRKRARWSLDPHLMKAWGQRGLDSAARNLDRIVEMCRDWQCRMTLVVYPWPDNIAAHDRDSVQVRYWRDWAALRGVRFIDGFAPFFDEPAESALRQYYIRGDVHFSEAGNRLVYETVKKAVGDDW</sequence>
<organism evidence="1 2">
    <name type="scientific">Enhydrobacter aerosaccus</name>
    <dbReference type="NCBI Taxonomy" id="225324"/>
    <lineage>
        <taxon>Bacteria</taxon>
        <taxon>Pseudomonadati</taxon>
        <taxon>Pseudomonadota</taxon>
        <taxon>Alphaproteobacteria</taxon>
        <taxon>Hyphomicrobiales</taxon>
        <taxon>Enhydrobacter</taxon>
    </lineage>
</organism>
<dbReference type="InterPro" id="IPR036514">
    <property type="entry name" value="SGNH_hydro_sf"/>
</dbReference>
<dbReference type="OrthoDB" id="8438768at2"/>
<dbReference type="SUPFAM" id="SSF52266">
    <property type="entry name" value="SGNH hydrolase"/>
    <property type="match status" value="1"/>
</dbReference>
<dbReference type="STRING" id="225324.SAMN02745126_05471"/>
<protein>
    <recommendedName>
        <fullName evidence="3">SGNH/GDSL hydrolase family protein</fullName>
    </recommendedName>
</protein>
<evidence type="ECO:0000313" key="2">
    <source>
        <dbReference type="Proteomes" id="UP000190092"/>
    </source>
</evidence>
<dbReference type="EMBL" id="FUWJ01000011">
    <property type="protein sequence ID" value="SKA34076.1"/>
    <property type="molecule type" value="Genomic_DNA"/>
</dbReference>
<name>A0A1T4T0R2_9HYPH</name>
<evidence type="ECO:0000313" key="1">
    <source>
        <dbReference type="EMBL" id="SKA34076.1"/>
    </source>
</evidence>
<reference evidence="2" key="1">
    <citation type="submission" date="2017-02" db="EMBL/GenBank/DDBJ databases">
        <authorList>
            <person name="Varghese N."/>
            <person name="Submissions S."/>
        </authorList>
    </citation>
    <scope>NUCLEOTIDE SEQUENCE [LARGE SCALE GENOMIC DNA]</scope>
    <source>
        <strain evidence="2">ATCC 27094</strain>
    </source>
</reference>
<gene>
    <name evidence="1" type="ORF">SAMN02745126_05471</name>
</gene>
<proteinExistence type="predicted"/>
<dbReference type="AlphaFoldDB" id="A0A1T4T0R2"/>